<evidence type="ECO:0000256" key="1">
    <source>
        <dbReference type="ARBA" id="ARBA00023125"/>
    </source>
</evidence>
<dbReference type="Gene3D" id="1.10.357.10">
    <property type="entry name" value="Tetracycline Repressor, domain 2"/>
    <property type="match status" value="1"/>
</dbReference>
<organism evidence="5 6">
    <name type="scientific">Actinoplanes lutulentus</name>
    <dbReference type="NCBI Taxonomy" id="1287878"/>
    <lineage>
        <taxon>Bacteria</taxon>
        <taxon>Bacillati</taxon>
        <taxon>Actinomycetota</taxon>
        <taxon>Actinomycetes</taxon>
        <taxon>Micromonosporales</taxon>
        <taxon>Micromonosporaceae</taxon>
        <taxon>Actinoplanes</taxon>
    </lineage>
</organism>
<comment type="caution">
    <text evidence="5">The sequence shown here is derived from an EMBL/GenBank/DDBJ whole genome shotgun (WGS) entry which is preliminary data.</text>
</comment>
<evidence type="ECO:0000313" key="6">
    <source>
        <dbReference type="Proteomes" id="UP000249341"/>
    </source>
</evidence>
<feature type="domain" description="HTH tetR-type" evidence="4">
    <location>
        <begin position="2"/>
        <end position="62"/>
    </location>
</feature>
<dbReference type="InterPro" id="IPR009057">
    <property type="entry name" value="Homeodomain-like_sf"/>
</dbReference>
<evidence type="ECO:0000259" key="4">
    <source>
        <dbReference type="PROSITE" id="PS50977"/>
    </source>
</evidence>
<dbReference type="SUPFAM" id="SSF46689">
    <property type="entry name" value="Homeodomain-like"/>
    <property type="match status" value="1"/>
</dbReference>
<feature type="region of interest" description="Disordered" evidence="3">
    <location>
        <begin position="179"/>
        <end position="220"/>
    </location>
</feature>
<proteinExistence type="predicted"/>
<evidence type="ECO:0000256" key="2">
    <source>
        <dbReference type="PROSITE-ProRule" id="PRU00335"/>
    </source>
</evidence>
<dbReference type="EMBL" id="QLMJ01000031">
    <property type="protein sequence ID" value="RAK25715.1"/>
    <property type="molecule type" value="Genomic_DNA"/>
</dbReference>
<protein>
    <submittedName>
        <fullName evidence="5">TetR family transcriptional regulator</fullName>
    </submittedName>
</protein>
<keyword evidence="6" id="KW-1185">Reference proteome</keyword>
<sequence length="220" mass="23446">MTARQDELLEAAYRYALDNGLADLSLRPLSAAIGSSPRVLLFLFGSKDGLVRALLTRARADELKLLDNTGHALDLPDAVERIWAWLAAPEHRPLLRLWAEAYTRSLVEPDGAWAGFARATVDDWLDVLTTCQPPAERETADGIASRTLALSVLRGALLDLLATGDEPRTTAAIRQHLRSAPHSVASAGTARPPAHSRPGSPSALSAASAEPGPTAPRPAD</sequence>
<dbReference type="AlphaFoldDB" id="A0A327YWG8"/>
<dbReference type="PROSITE" id="PS50977">
    <property type="entry name" value="HTH_TETR_2"/>
    <property type="match status" value="1"/>
</dbReference>
<evidence type="ECO:0000313" key="5">
    <source>
        <dbReference type="EMBL" id="RAK25715.1"/>
    </source>
</evidence>
<reference evidence="5 6" key="1">
    <citation type="submission" date="2018-06" db="EMBL/GenBank/DDBJ databases">
        <title>Genomic Encyclopedia of Type Strains, Phase III (KMG-III): the genomes of soil and plant-associated and newly described type strains.</title>
        <authorList>
            <person name="Whitman W."/>
        </authorList>
    </citation>
    <scope>NUCLEOTIDE SEQUENCE [LARGE SCALE GENOMIC DNA]</scope>
    <source>
        <strain evidence="5 6">CGMCC 4.7090</strain>
    </source>
</reference>
<name>A0A327YWG8_9ACTN</name>
<feature type="DNA-binding region" description="H-T-H motif" evidence="2">
    <location>
        <begin position="25"/>
        <end position="44"/>
    </location>
</feature>
<keyword evidence="1 2" id="KW-0238">DNA-binding</keyword>
<feature type="compositionally biased region" description="Low complexity" evidence="3">
    <location>
        <begin position="198"/>
        <end position="212"/>
    </location>
</feature>
<gene>
    <name evidence="5" type="ORF">B0I29_13166</name>
</gene>
<accession>A0A327YWG8</accession>
<dbReference type="Proteomes" id="UP000249341">
    <property type="component" value="Unassembled WGS sequence"/>
</dbReference>
<dbReference type="GO" id="GO:0003677">
    <property type="term" value="F:DNA binding"/>
    <property type="evidence" value="ECO:0007669"/>
    <property type="project" value="UniProtKB-UniRule"/>
</dbReference>
<evidence type="ECO:0000256" key="3">
    <source>
        <dbReference type="SAM" id="MobiDB-lite"/>
    </source>
</evidence>
<dbReference type="InterPro" id="IPR001647">
    <property type="entry name" value="HTH_TetR"/>
</dbReference>